<dbReference type="GO" id="GO:0005737">
    <property type="term" value="C:cytoplasm"/>
    <property type="evidence" value="ECO:0007669"/>
    <property type="project" value="UniProtKB-SubCell"/>
</dbReference>
<dbReference type="PANTHER" id="PTHR46986:SF1">
    <property type="entry name" value="ENDORIBONUCLEASE YBEY, CHLOROPLASTIC"/>
    <property type="match status" value="1"/>
</dbReference>
<keyword evidence="9" id="KW-0963">Cytoplasm</keyword>
<dbReference type="Pfam" id="PF02130">
    <property type="entry name" value="YbeY"/>
    <property type="match status" value="1"/>
</dbReference>
<organism evidence="10 11">
    <name type="scientific">Slackia exigua (strain ATCC 700122 / DSM 15923 / CIP 105133 / JCM 11022 / KCTC 5966 / S-7)</name>
    <dbReference type="NCBI Taxonomy" id="649764"/>
    <lineage>
        <taxon>Bacteria</taxon>
        <taxon>Bacillati</taxon>
        <taxon>Actinomycetota</taxon>
        <taxon>Coriobacteriia</taxon>
        <taxon>Eggerthellales</taxon>
        <taxon>Eggerthellaceae</taxon>
        <taxon>Slackia</taxon>
    </lineage>
</organism>
<evidence type="ECO:0000313" key="11">
    <source>
        <dbReference type="Proteomes" id="UP000006001"/>
    </source>
</evidence>
<comment type="subcellular location">
    <subcellularLocation>
        <location evidence="9">Cytoplasm</location>
    </subcellularLocation>
</comment>
<dbReference type="EC" id="3.1.-.-" evidence="9"/>
<dbReference type="NCBIfam" id="TIGR00043">
    <property type="entry name" value="rRNA maturation RNase YbeY"/>
    <property type="match status" value="1"/>
</dbReference>
<evidence type="ECO:0000256" key="2">
    <source>
        <dbReference type="ARBA" id="ARBA00022517"/>
    </source>
</evidence>
<feature type="binding site" evidence="9">
    <location>
        <position position="158"/>
    </location>
    <ligand>
        <name>Zn(2+)</name>
        <dbReference type="ChEBI" id="CHEBI:29105"/>
        <note>catalytic</note>
    </ligand>
</feature>
<keyword evidence="6 9" id="KW-0255">Endonuclease</keyword>
<dbReference type="Proteomes" id="UP000006001">
    <property type="component" value="Unassembled WGS sequence"/>
</dbReference>
<name>D0WEN7_SLAES</name>
<dbReference type="InterPro" id="IPR023091">
    <property type="entry name" value="MetalPrtase_cat_dom_sf_prd"/>
</dbReference>
<dbReference type="SUPFAM" id="SSF55486">
    <property type="entry name" value="Metalloproteases ('zincins'), catalytic domain"/>
    <property type="match status" value="1"/>
</dbReference>
<evidence type="ECO:0000256" key="4">
    <source>
        <dbReference type="ARBA" id="ARBA00022722"/>
    </source>
</evidence>
<feature type="binding site" evidence="9">
    <location>
        <position position="148"/>
    </location>
    <ligand>
        <name>Zn(2+)</name>
        <dbReference type="ChEBI" id="CHEBI:29105"/>
        <note>catalytic</note>
    </ligand>
</feature>
<evidence type="ECO:0000313" key="10">
    <source>
        <dbReference type="EMBL" id="EEZ62175.1"/>
    </source>
</evidence>
<dbReference type="HOGENOM" id="CLU_106710_3_2_11"/>
<accession>D0WEN7</accession>
<proteinExistence type="inferred from homology"/>
<evidence type="ECO:0000256" key="3">
    <source>
        <dbReference type="ARBA" id="ARBA00022552"/>
    </source>
</evidence>
<dbReference type="PANTHER" id="PTHR46986">
    <property type="entry name" value="ENDORIBONUCLEASE YBEY, CHLOROPLASTIC"/>
    <property type="match status" value="1"/>
</dbReference>
<keyword evidence="3 9" id="KW-0698">rRNA processing</keyword>
<dbReference type="STRING" id="649764.HMPREF0762_00267"/>
<dbReference type="OrthoDB" id="9807740at2"/>
<protein>
    <recommendedName>
        <fullName evidence="9">Endoribonuclease YbeY</fullName>
        <ecNumber evidence="9">3.1.-.-</ecNumber>
    </recommendedName>
</protein>
<dbReference type="AlphaFoldDB" id="D0WEN7"/>
<reference evidence="10" key="1">
    <citation type="submission" date="2009-10" db="EMBL/GenBank/DDBJ databases">
        <authorList>
            <person name="Weinstock G."/>
            <person name="Sodergren E."/>
            <person name="Clifton S."/>
            <person name="Fulton L."/>
            <person name="Fulton B."/>
            <person name="Courtney L."/>
            <person name="Fronick C."/>
            <person name="Harrison M."/>
            <person name="Strong C."/>
            <person name="Farmer C."/>
            <person name="Delahaunty K."/>
            <person name="Markovic C."/>
            <person name="Hall O."/>
            <person name="Minx P."/>
            <person name="Tomlinson C."/>
            <person name="Mitreva M."/>
            <person name="Nelson J."/>
            <person name="Hou S."/>
            <person name="Wollam A."/>
            <person name="Pepin K.H."/>
            <person name="Johnson M."/>
            <person name="Bhonagiri V."/>
            <person name="Nash W.E."/>
            <person name="Warren W."/>
            <person name="Chinwalla A."/>
            <person name="Mardis E.R."/>
            <person name="Wilson R.K."/>
        </authorList>
    </citation>
    <scope>NUCLEOTIDE SEQUENCE [LARGE SCALE GENOMIC DNA]</scope>
    <source>
        <strain evidence="10">ATCC 700122</strain>
    </source>
</reference>
<comment type="similarity">
    <text evidence="1 9">Belongs to the endoribonuclease YbeY family.</text>
</comment>
<dbReference type="GO" id="GO:0004521">
    <property type="term" value="F:RNA endonuclease activity"/>
    <property type="evidence" value="ECO:0007669"/>
    <property type="project" value="UniProtKB-UniRule"/>
</dbReference>
<evidence type="ECO:0000256" key="8">
    <source>
        <dbReference type="ARBA" id="ARBA00022833"/>
    </source>
</evidence>
<keyword evidence="7 9" id="KW-0378">Hydrolase</keyword>
<keyword evidence="8 9" id="KW-0862">Zinc</keyword>
<dbReference type="GO" id="GO:0004222">
    <property type="term" value="F:metalloendopeptidase activity"/>
    <property type="evidence" value="ECO:0007669"/>
    <property type="project" value="InterPro"/>
</dbReference>
<sequence>MQSVRAGAFDAARLLSDREKVSMNIIVDVRHGADLVSTVDVEGLAAYVLSREGLPERTEASIAFVSDDEIRRLNAEFRGIDRPTDVLSFECDGMDDAFDEGDVFEGSGMPDEETFLLGDVIIATDVARAQTERFGTTPQEELCVLLVHGLLHLCGWDHVHSDEEAEEMEARERELLAGLGMPGIR</sequence>
<keyword evidence="4 9" id="KW-0540">Nuclease</keyword>
<keyword evidence="11" id="KW-1185">Reference proteome</keyword>
<evidence type="ECO:0000256" key="6">
    <source>
        <dbReference type="ARBA" id="ARBA00022759"/>
    </source>
</evidence>
<dbReference type="GO" id="GO:0006364">
    <property type="term" value="P:rRNA processing"/>
    <property type="evidence" value="ECO:0007669"/>
    <property type="project" value="UniProtKB-UniRule"/>
</dbReference>
<keyword evidence="2 9" id="KW-0690">Ribosome biogenesis</keyword>
<dbReference type="InterPro" id="IPR002036">
    <property type="entry name" value="YbeY"/>
</dbReference>
<evidence type="ECO:0000256" key="7">
    <source>
        <dbReference type="ARBA" id="ARBA00022801"/>
    </source>
</evidence>
<dbReference type="HAMAP" id="MF_00009">
    <property type="entry name" value="Endoribonucl_YbeY"/>
    <property type="match status" value="1"/>
</dbReference>
<comment type="cofactor">
    <cofactor evidence="9">
        <name>Zn(2+)</name>
        <dbReference type="ChEBI" id="CHEBI:29105"/>
    </cofactor>
    <text evidence="9">Binds 1 zinc ion.</text>
</comment>
<evidence type="ECO:0000256" key="1">
    <source>
        <dbReference type="ARBA" id="ARBA00010875"/>
    </source>
</evidence>
<comment type="function">
    <text evidence="9">Single strand-specific metallo-endoribonuclease involved in late-stage 70S ribosome quality control and in maturation of the 3' terminus of the 16S rRNA.</text>
</comment>
<dbReference type="eggNOG" id="COG0319">
    <property type="taxonomic scope" value="Bacteria"/>
</dbReference>
<dbReference type="EMBL" id="ACUX02000004">
    <property type="protein sequence ID" value="EEZ62175.1"/>
    <property type="molecule type" value="Genomic_DNA"/>
</dbReference>
<dbReference type="Gene3D" id="3.40.390.30">
    <property type="entry name" value="Metalloproteases ('zincins'), catalytic domain"/>
    <property type="match status" value="1"/>
</dbReference>
<evidence type="ECO:0000256" key="9">
    <source>
        <dbReference type="HAMAP-Rule" id="MF_00009"/>
    </source>
</evidence>
<evidence type="ECO:0000256" key="5">
    <source>
        <dbReference type="ARBA" id="ARBA00022723"/>
    </source>
</evidence>
<feature type="binding site" evidence="9">
    <location>
        <position position="152"/>
    </location>
    <ligand>
        <name>Zn(2+)</name>
        <dbReference type="ChEBI" id="CHEBI:29105"/>
        <note>catalytic</note>
    </ligand>
</feature>
<keyword evidence="5 9" id="KW-0479">Metal-binding</keyword>
<dbReference type="GO" id="GO:0008270">
    <property type="term" value="F:zinc ion binding"/>
    <property type="evidence" value="ECO:0007669"/>
    <property type="project" value="UniProtKB-UniRule"/>
</dbReference>
<gene>
    <name evidence="9 10" type="primary">ybeY</name>
    <name evidence="10" type="ORF">HMPREF0762_00267</name>
</gene>
<comment type="caution">
    <text evidence="10">The sequence shown here is derived from an EMBL/GenBank/DDBJ whole genome shotgun (WGS) entry which is preliminary data.</text>
</comment>